<dbReference type="RefSeq" id="WP_276279126.1">
    <property type="nucleotide sequence ID" value="NZ_CP119809.1"/>
</dbReference>
<dbReference type="GeneID" id="79303686"/>
<evidence type="ECO:0000313" key="3">
    <source>
        <dbReference type="EMBL" id="MFC7079786.1"/>
    </source>
</evidence>
<organism evidence="3 4">
    <name type="scientific">Halorussus caseinilyticus</name>
    <dbReference type="NCBI Taxonomy" id="3034025"/>
    <lineage>
        <taxon>Archaea</taxon>
        <taxon>Methanobacteriati</taxon>
        <taxon>Methanobacteriota</taxon>
        <taxon>Stenosarchaea group</taxon>
        <taxon>Halobacteria</taxon>
        <taxon>Halobacteriales</taxon>
        <taxon>Haladaptataceae</taxon>
        <taxon>Halorussus</taxon>
    </lineage>
</organism>
<evidence type="ECO:0000259" key="2">
    <source>
        <dbReference type="Pfam" id="PF24035"/>
    </source>
</evidence>
<dbReference type="Pfam" id="PF24035">
    <property type="entry name" value="DUF7344"/>
    <property type="match status" value="1"/>
</dbReference>
<sequence length="120" mass="13658">MNRSRRDSADLSNSAPDDADRPLPDDLHWVLTDRRRRAALDHLREHGSATVAELTDTIAGSVDQHPERLRVSLDRHHLPVMDEAGLLDRNESERVVLADLTAETCERIDHSVERFEDDES</sequence>
<keyword evidence="4" id="KW-1185">Reference proteome</keyword>
<dbReference type="InterPro" id="IPR036388">
    <property type="entry name" value="WH-like_DNA-bd_sf"/>
</dbReference>
<reference evidence="3 4" key="1">
    <citation type="journal article" date="2019" name="Int. J. Syst. Evol. Microbiol.">
        <title>The Global Catalogue of Microorganisms (GCM) 10K type strain sequencing project: providing services to taxonomists for standard genome sequencing and annotation.</title>
        <authorList>
            <consortium name="The Broad Institute Genomics Platform"/>
            <consortium name="The Broad Institute Genome Sequencing Center for Infectious Disease"/>
            <person name="Wu L."/>
            <person name="Ma J."/>
        </authorList>
    </citation>
    <scope>NUCLEOTIDE SEQUENCE [LARGE SCALE GENOMIC DNA]</scope>
    <source>
        <strain evidence="3 4">DT72</strain>
    </source>
</reference>
<dbReference type="Gene3D" id="1.10.10.10">
    <property type="entry name" value="Winged helix-like DNA-binding domain superfamily/Winged helix DNA-binding domain"/>
    <property type="match status" value="1"/>
</dbReference>
<feature type="region of interest" description="Disordered" evidence="1">
    <location>
        <begin position="1"/>
        <end position="25"/>
    </location>
</feature>
<dbReference type="InterPro" id="IPR055768">
    <property type="entry name" value="DUF7344"/>
</dbReference>
<protein>
    <recommendedName>
        <fullName evidence="2">DUF7344 domain-containing protein</fullName>
    </recommendedName>
</protein>
<dbReference type="AlphaFoldDB" id="A0ABD5WH46"/>
<evidence type="ECO:0000313" key="4">
    <source>
        <dbReference type="Proteomes" id="UP001596407"/>
    </source>
</evidence>
<dbReference type="EMBL" id="JBHSZH010000005">
    <property type="protein sequence ID" value="MFC7079786.1"/>
    <property type="molecule type" value="Genomic_DNA"/>
</dbReference>
<comment type="caution">
    <text evidence="3">The sequence shown here is derived from an EMBL/GenBank/DDBJ whole genome shotgun (WGS) entry which is preliminary data.</text>
</comment>
<gene>
    <name evidence="3" type="ORF">ACFQJ6_06160</name>
</gene>
<dbReference type="InterPro" id="IPR036390">
    <property type="entry name" value="WH_DNA-bd_sf"/>
</dbReference>
<name>A0ABD5WH46_9EURY</name>
<feature type="domain" description="DUF7344" evidence="2">
    <location>
        <begin position="30"/>
        <end position="96"/>
    </location>
</feature>
<proteinExistence type="predicted"/>
<dbReference type="SUPFAM" id="SSF46785">
    <property type="entry name" value="Winged helix' DNA-binding domain"/>
    <property type="match status" value="1"/>
</dbReference>
<dbReference type="Proteomes" id="UP001596407">
    <property type="component" value="Unassembled WGS sequence"/>
</dbReference>
<accession>A0ABD5WH46</accession>
<evidence type="ECO:0000256" key="1">
    <source>
        <dbReference type="SAM" id="MobiDB-lite"/>
    </source>
</evidence>